<protein>
    <submittedName>
        <fullName evidence="2">Uncharacterized protein</fullName>
    </submittedName>
</protein>
<evidence type="ECO:0000313" key="3">
    <source>
        <dbReference type="Proteomes" id="UP000591131"/>
    </source>
</evidence>
<organism evidence="2 3">
    <name type="scientific">Perkinsus chesapeaki</name>
    <name type="common">Clam parasite</name>
    <name type="synonym">Perkinsus andrewsi</name>
    <dbReference type="NCBI Taxonomy" id="330153"/>
    <lineage>
        <taxon>Eukaryota</taxon>
        <taxon>Sar</taxon>
        <taxon>Alveolata</taxon>
        <taxon>Perkinsozoa</taxon>
        <taxon>Perkinsea</taxon>
        <taxon>Perkinsida</taxon>
        <taxon>Perkinsidae</taxon>
        <taxon>Perkinsus</taxon>
    </lineage>
</organism>
<proteinExistence type="predicted"/>
<dbReference type="OrthoDB" id="479953at2759"/>
<gene>
    <name evidence="2" type="ORF">FOL47_007280</name>
</gene>
<dbReference type="Proteomes" id="UP000591131">
    <property type="component" value="Unassembled WGS sequence"/>
</dbReference>
<dbReference type="AlphaFoldDB" id="A0A7J6LM85"/>
<comment type="caution">
    <text evidence="2">The sequence shown here is derived from an EMBL/GenBank/DDBJ whole genome shotgun (WGS) entry which is preliminary data.</text>
</comment>
<keyword evidence="3" id="KW-1185">Reference proteome</keyword>
<feature type="signal peptide" evidence="1">
    <location>
        <begin position="1"/>
        <end position="18"/>
    </location>
</feature>
<reference evidence="2 3" key="1">
    <citation type="submission" date="2020-04" db="EMBL/GenBank/DDBJ databases">
        <title>Perkinsus chesapeaki whole genome sequence.</title>
        <authorList>
            <person name="Bogema D.R."/>
        </authorList>
    </citation>
    <scope>NUCLEOTIDE SEQUENCE [LARGE SCALE GENOMIC DNA]</scope>
    <source>
        <strain evidence="2">ATCC PRA-425</strain>
    </source>
</reference>
<keyword evidence="1" id="KW-0732">Signal</keyword>
<dbReference type="EMBL" id="JAAPAO010000425">
    <property type="protein sequence ID" value="KAF4660140.1"/>
    <property type="molecule type" value="Genomic_DNA"/>
</dbReference>
<accession>A0A7J6LM85</accession>
<sequence>MSITSITLYTLLVAVLESVVPPHDVYCSDASLSFTGGLFFRAYGPNTFQILYFLIFPRLLEQVTGTIPYKVKPDGSTLMLDTANKNFTQFADDINIDPTTWNELPYNSTGDSFNLPIPGDFNTTTKVELKLAQWLPTVLDPEQWDVELEEDEASVHDSVRNQLEAVPQQGRKAVLFDVTMQ</sequence>
<name>A0A7J6LM85_PERCH</name>
<evidence type="ECO:0000256" key="1">
    <source>
        <dbReference type="SAM" id="SignalP"/>
    </source>
</evidence>
<feature type="chain" id="PRO_5029534667" evidence="1">
    <location>
        <begin position="19"/>
        <end position="181"/>
    </location>
</feature>
<evidence type="ECO:0000313" key="2">
    <source>
        <dbReference type="EMBL" id="KAF4660140.1"/>
    </source>
</evidence>